<dbReference type="EMBL" id="RCHS01003225">
    <property type="protein sequence ID" value="RMX43328.1"/>
    <property type="molecule type" value="Genomic_DNA"/>
</dbReference>
<evidence type="ECO:0000313" key="3">
    <source>
        <dbReference type="Proteomes" id="UP000275408"/>
    </source>
</evidence>
<evidence type="ECO:0000313" key="2">
    <source>
        <dbReference type="EMBL" id="RMX43328.1"/>
    </source>
</evidence>
<keyword evidence="3" id="KW-1185">Reference proteome</keyword>
<dbReference type="Proteomes" id="UP000275408">
    <property type="component" value="Unassembled WGS sequence"/>
</dbReference>
<accession>A0A3M6TPZ6</accession>
<feature type="region of interest" description="Disordered" evidence="1">
    <location>
        <begin position="1"/>
        <end position="25"/>
    </location>
</feature>
<proteinExistence type="predicted"/>
<evidence type="ECO:0000256" key="1">
    <source>
        <dbReference type="SAM" id="MobiDB-lite"/>
    </source>
</evidence>
<comment type="caution">
    <text evidence="2">The sequence shown here is derived from an EMBL/GenBank/DDBJ whole genome shotgun (WGS) entry which is preliminary data.</text>
</comment>
<dbReference type="AlphaFoldDB" id="A0A3M6TPZ6"/>
<reference evidence="2 3" key="1">
    <citation type="journal article" date="2018" name="Sci. Rep.">
        <title>Comparative analysis of the Pocillopora damicornis genome highlights role of immune system in coral evolution.</title>
        <authorList>
            <person name="Cunning R."/>
            <person name="Bay R.A."/>
            <person name="Gillette P."/>
            <person name="Baker A.C."/>
            <person name="Traylor-Knowles N."/>
        </authorList>
    </citation>
    <scope>NUCLEOTIDE SEQUENCE [LARGE SCALE GENOMIC DNA]</scope>
    <source>
        <strain evidence="2">RSMAS</strain>
        <tissue evidence="2">Whole animal</tissue>
    </source>
</reference>
<organism evidence="2 3">
    <name type="scientific">Pocillopora damicornis</name>
    <name type="common">Cauliflower coral</name>
    <name type="synonym">Millepora damicornis</name>
    <dbReference type="NCBI Taxonomy" id="46731"/>
    <lineage>
        <taxon>Eukaryota</taxon>
        <taxon>Metazoa</taxon>
        <taxon>Cnidaria</taxon>
        <taxon>Anthozoa</taxon>
        <taxon>Hexacorallia</taxon>
        <taxon>Scleractinia</taxon>
        <taxon>Astrocoeniina</taxon>
        <taxon>Pocilloporidae</taxon>
        <taxon>Pocillopora</taxon>
    </lineage>
</organism>
<gene>
    <name evidence="2" type="ORF">pdam_00014955</name>
</gene>
<sequence>MVFQAKDKIFSIGGSNQTPETESRKERKQTFWLTNFCKTTIHQYLKVLRELKLLRSDASPGPDLILANFLKPIAEYIASPLTDIIN</sequence>
<name>A0A3M6TPZ6_POCDA</name>
<protein>
    <submittedName>
        <fullName evidence="2">Uncharacterized protein</fullName>
    </submittedName>
</protein>